<evidence type="ECO:0000256" key="2">
    <source>
        <dbReference type="ARBA" id="ARBA00022645"/>
    </source>
</evidence>
<dbReference type="GO" id="GO:0008658">
    <property type="term" value="F:penicillin binding"/>
    <property type="evidence" value="ECO:0007669"/>
    <property type="project" value="InterPro"/>
</dbReference>
<keyword evidence="3 4" id="KW-0472">Membrane</keyword>
<dbReference type="InterPro" id="IPR012338">
    <property type="entry name" value="Beta-lactam/transpept-like"/>
</dbReference>
<evidence type="ECO:0000313" key="7">
    <source>
        <dbReference type="EMBL" id="SQB97484.1"/>
    </source>
</evidence>
<dbReference type="Pfam" id="PF03717">
    <property type="entry name" value="PBP_dimer"/>
    <property type="match status" value="1"/>
</dbReference>
<accession>A0A2X3BCI6</accession>
<dbReference type="Gene3D" id="3.90.1310.10">
    <property type="entry name" value="Penicillin-binding protein 2a (Domain 2)"/>
    <property type="match status" value="1"/>
</dbReference>
<dbReference type="Pfam" id="PF00905">
    <property type="entry name" value="Transpeptidase"/>
    <property type="match status" value="1"/>
</dbReference>
<dbReference type="GO" id="GO:0071555">
    <property type="term" value="P:cell wall organization"/>
    <property type="evidence" value="ECO:0007669"/>
    <property type="project" value="TreeGrafter"/>
</dbReference>
<dbReference type="Gene3D" id="3.30.450.330">
    <property type="match status" value="1"/>
</dbReference>
<sequence length="590" mass="65839">MDDKINKSQCILIIFAFLCLALLIFIIVLYFKIILPRKMPTLIIQKNDVAVRGSVLTQDNYSLARSKKLYKLGFNPRSIDPDKKELFVKLLSIYSDIPESTIQEALKQPKYRILSYAISPNTAANLKTLNAKLLTYNVFQDYEDESGKLIQKMGLSVEVSGVDREYPYENLLEPIVGYTQKDQNGDMTIPKGVGGIEKFQETTLRAISDGFITGKRDIGFNVIYNKISQSQKRLDGFDVRLGISLRLQQQIEEILDSVFQQYQSEEIIAGILNPTNGQILALATTNRFNPKAIKKEQYPNLNIKAIESFEPGSTIKPLVYSLLIEKKLINPLAHIDLNNGYYRVGKYMIRDDVIMPKNPTIEDVLLRSSNVGMVKLSMLLSGKEFYDGLRDFGLAQLTGIDLPYEKDGIIPSIRELSQESSAAKASASYGYKIRVTFMQLLRSYGVFLNGGFLVTPHITQNFIAPDGQIYVPTLPQPKQVLSSLSAKKIEELLVRIVENGTGKAAKVEGIIVGGKTGTARVATTSGYGETHTGSFFGFAKDRENTYIIGVVAFGSHGKHYYGGQTAAPIFKHIVEAMVTQGYLKLQKDKK</sequence>
<dbReference type="GO" id="GO:0005886">
    <property type="term" value="C:plasma membrane"/>
    <property type="evidence" value="ECO:0007669"/>
    <property type="project" value="TreeGrafter"/>
</dbReference>
<dbReference type="InterPro" id="IPR036138">
    <property type="entry name" value="PBP_dimer_sf"/>
</dbReference>
<proteinExistence type="predicted"/>
<dbReference type="SUPFAM" id="SSF56601">
    <property type="entry name" value="beta-lactamase/transpeptidase-like"/>
    <property type="match status" value="1"/>
</dbReference>
<gene>
    <name evidence="7" type="primary">pbpB</name>
    <name evidence="7" type="ORF">NCTC13102_00215</name>
</gene>
<evidence type="ECO:0000259" key="5">
    <source>
        <dbReference type="Pfam" id="PF00905"/>
    </source>
</evidence>
<keyword evidence="4" id="KW-1133">Transmembrane helix</keyword>
<dbReference type="AlphaFoldDB" id="A0A2X3BCI6"/>
<comment type="subcellular location">
    <subcellularLocation>
        <location evidence="1">Membrane</location>
    </subcellularLocation>
</comment>
<keyword evidence="4" id="KW-0812">Transmembrane</keyword>
<feature type="transmembrane region" description="Helical" evidence="4">
    <location>
        <begin position="12"/>
        <end position="31"/>
    </location>
</feature>
<dbReference type="InterPro" id="IPR001460">
    <property type="entry name" value="PCN-bd_Tpept"/>
</dbReference>
<reference evidence="7 8" key="1">
    <citation type="submission" date="2018-06" db="EMBL/GenBank/DDBJ databases">
        <authorList>
            <consortium name="Pathogen Informatics"/>
            <person name="Doyle S."/>
        </authorList>
    </citation>
    <scope>NUCLEOTIDE SEQUENCE [LARGE SCALE GENOMIC DNA]</scope>
    <source>
        <strain evidence="7 8">NCTC13102</strain>
    </source>
</reference>
<keyword evidence="2" id="KW-0121">Carboxypeptidase</keyword>
<dbReference type="EMBL" id="UAWL01000006">
    <property type="protein sequence ID" value="SQB97484.1"/>
    <property type="molecule type" value="Genomic_DNA"/>
</dbReference>
<evidence type="ECO:0000313" key="8">
    <source>
        <dbReference type="Proteomes" id="UP000250166"/>
    </source>
</evidence>
<evidence type="ECO:0000256" key="3">
    <source>
        <dbReference type="ARBA" id="ARBA00023136"/>
    </source>
</evidence>
<name>A0A2X3BCI6_9HELI</name>
<dbReference type="Proteomes" id="UP000250166">
    <property type="component" value="Unassembled WGS sequence"/>
</dbReference>
<dbReference type="PANTHER" id="PTHR30627:SF1">
    <property type="entry name" value="PEPTIDOGLYCAN D,D-TRANSPEPTIDASE FTSI"/>
    <property type="match status" value="1"/>
</dbReference>
<keyword evidence="2" id="KW-0645">Protease</keyword>
<feature type="domain" description="Penicillin-binding protein dimerisation" evidence="6">
    <location>
        <begin position="49"/>
        <end position="207"/>
    </location>
</feature>
<evidence type="ECO:0000256" key="1">
    <source>
        <dbReference type="ARBA" id="ARBA00004370"/>
    </source>
</evidence>
<dbReference type="InterPro" id="IPR005311">
    <property type="entry name" value="PBP_dimer"/>
</dbReference>
<feature type="domain" description="Penicillin-binding protein transpeptidase" evidence="5">
    <location>
        <begin position="269"/>
        <end position="575"/>
    </location>
</feature>
<evidence type="ECO:0000259" key="6">
    <source>
        <dbReference type="Pfam" id="PF03717"/>
    </source>
</evidence>
<keyword evidence="2" id="KW-0378">Hydrolase</keyword>
<protein>
    <submittedName>
        <fullName evidence="7">Penicillin-binding protein</fullName>
    </submittedName>
</protein>
<dbReference type="Gene3D" id="3.40.710.10">
    <property type="entry name" value="DD-peptidase/beta-lactamase superfamily"/>
    <property type="match status" value="1"/>
</dbReference>
<organism evidence="7 8">
    <name type="scientific">Helicobacter fennelliae</name>
    <dbReference type="NCBI Taxonomy" id="215"/>
    <lineage>
        <taxon>Bacteria</taxon>
        <taxon>Pseudomonadati</taxon>
        <taxon>Campylobacterota</taxon>
        <taxon>Epsilonproteobacteria</taxon>
        <taxon>Campylobacterales</taxon>
        <taxon>Helicobacteraceae</taxon>
        <taxon>Helicobacter</taxon>
    </lineage>
</organism>
<dbReference type="GO" id="GO:0004180">
    <property type="term" value="F:carboxypeptidase activity"/>
    <property type="evidence" value="ECO:0007669"/>
    <property type="project" value="UniProtKB-KW"/>
</dbReference>
<dbReference type="PANTHER" id="PTHR30627">
    <property type="entry name" value="PEPTIDOGLYCAN D,D-TRANSPEPTIDASE"/>
    <property type="match status" value="1"/>
</dbReference>
<evidence type="ECO:0000256" key="4">
    <source>
        <dbReference type="SAM" id="Phobius"/>
    </source>
</evidence>
<dbReference type="RefSeq" id="WP_112058232.1">
    <property type="nucleotide sequence ID" value="NZ_UAWL01000006.1"/>
</dbReference>
<dbReference type="SUPFAM" id="SSF56519">
    <property type="entry name" value="Penicillin binding protein dimerisation domain"/>
    <property type="match status" value="1"/>
</dbReference>
<dbReference type="InterPro" id="IPR050515">
    <property type="entry name" value="Beta-lactam/transpept"/>
</dbReference>